<dbReference type="PANTHER" id="PTHR30487:SF0">
    <property type="entry name" value="PREPILIN LEADER PEPTIDASE_N-METHYLTRANSFERASE-RELATED"/>
    <property type="match status" value="1"/>
</dbReference>
<evidence type="ECO:0000256" key="10">
    <source>
        <dbReference type="SAM" id="Phobius"/>
    </source>
</evidence>
<dbReference type="Proteomes" id="UP001629214">
    <property type="component" value="Unassembled WGS sequence"/>
</dbReference>
<dbReference type="EC" id="2.1.1.-" evidence="9"/>
<evidence type="ECO:0000259" key="12">
    <source>
        <dbReference type="Pfam" id="PF06750"/>
    </source>
</evidence>
<keyword evidence="14" id="KW-1185">Reference proteome</keyword>
<name>A0ABW8Z8P5_9BURK</name>
<proteinExistence type="inferred from homology"/>
<dbReference type="Pfam" id="PF06750">
    <property type="entry name" value="A24_N_bact"/>
    <property type="match status" value="1"/>
</dbReference>
<keyword evidence="7 10" id="KW-0472">Membrane</keyword>
<comment type="caution">
    <text evidence="13">The sequence shown here is derived from an EMBL/GenBank/DDBJ whole genome shotgun (WGS) entry which is preliminary data.</text>
</comment>
<evidence type="ECO:0000256" key="1">
    <source>
        <dbReference type="ARBA" id="ARBA00004429"/>
    </source>
</evidence>
<dbReference type="PROSITE" id="PS51257">
    <property type="entry name" value="PROKAR_LIPOPROTEIN"/>
    <property type="match status" value="1"/>
</dbReference>
<dbReference type="EC" id="3.4.23.43" evidence="9"/>
<dbReference type="InterPro" id="IPR010627">
    <property type="entry name" value="Prepilin_pept_A24_N"/>
</dbReference>
<dbReference type="RefSeq" id="WP_408168335.1">
    <property type="nucleotide sequence ID" value="NZ_JAQQFR010000007.1"/>
</dbReference>
<dbReference type="PRINTS" id="PR00864">
    <property type="entry name" value="PREPILNPTASE"/>
</dbReference>
<keyword evidence="6 10" id="KW-1133">Transmembrane helix</keyword>
<dbReference type="InterPro" id="IPR000045">
    <property type="entry name" value="Prepilin_IV_endopep_pep"/>
</dbReference>
<comment type="catalytic activity">
    <reaction evidence="9">
        <text>Typically cleaves a -Gly-|-Phe- bond to release an N-terminal, basic peptide of 5-8 residues from type IV prepilin, and then N-methylates the new N-terminal amino group, the methyl donor being S-adenosyl-L-methionine.</text>
        <dbReference type="EC" id="3.4.23.43"/>
    </reaction>
</comment>
<keyword evidence="9" id="KW-0378">Hydrolase</keyword>
<dbReference type="PANTHER" id="PTHR30487">
    <property type="entry name" value="TYPE 4 PREPILIN-LIKE PROTEINS LEADER PEPTIDE-PROCESSING ENZYME"/>
    <property type="match status" value="1"/>
</dbReference>
<evidence type="ECO:0000256" key="7">
    <source>
        <dbReference type="ARBA" id="ARBA00023136"/>
    </source>
</evidence>
<comment type="function">
    <text evidence="9">Plays an essential role in type IV pili and type II pseudopili formation by proteolytically removing the leader sequence from substrate proteins and subsequently monomethylating the alpha-amino group of the newly exposed N-terminal phenylalanine.</text>
</comment>
<evidence type="ECO:0000256" key="6">
    <source>
        <dbReference type="ARBA" id="ARBA00022989"/>
    </source>
</evidence>
<keyword evidence="3" id="KW-1003">Cell membrane</keyword>
<keyword evidence="9" id="KW-0808">Transferase</keyword>
<evidence type="ECO:0000256" key="4">
    <source>
        <dbReference type="ARBA" id="ARBA00022519"/>
    </source>
</evidence>
<evidence type="ECO:0000313" key="13">
    <source>
        <dbReference type="EMBL" id="MFL9879248.1"/>
    </source>
</evidence>
<evidence type="ECO:0000256" key="9">
    <source>
        <dbReference type="RuleBase" id="RU003794"/>
    </source>
</evidence>
<dbReference type="Pfam" id="PF01478">
    <property type="entry name" value="Peptidase_A24"/>
    <property type="match status" value="1"/>
</dbReference>
<comment type="subcellular location">
    <subcellularLocation>
        <location evidence="1">Cell inner membrane</location>
        <topology evidence="1">Multi-pass membrane protein</topology>
    </subcellularLocation>
    <subcellularLocation>
        <location evidence="9">Cell membrane</location>
        <topology evidence="9">Multi-pass membrane protein</topology>
    </subcellularLocation>
</comment>
<gene>
    <name evidence="13" type="ORF">PQR63_12695</name>
</gene>
<sequence length="279" mass="30019">MHRGGSPLAALIAACIGLLIGSFLNVVIHRLPKMMQREADNYLAQEAGQAPPHTDRYNLLTPRSACPHCAAPVPGGYNIPVAGYVLLRGRCVRCAATISLRYPLVEIFSALMSAWLGWHFGLGTAGLAALLFAYFLIALSVIDAQTQLLPDSLTLPLLWLGLLINLNGCFVPLSDAVSGAAAGYLSLWAVYWIFRLITNKEGIGYGDFKLMAALGAWLGWQALPFILLLASCLGAVIGIAMVLMKRKAADQTLPFGPYLAIAGMLMLLYGKSFLYSGLY</sequence>
<protein>
    <recommendedName>
        <fullName evidence="9">Prepilin leader peptidase/N-methyltransferase</fullName>
        <ecNumber evidence="9">2.1.1.-</ecNumber>
        <ecNumber evidence="9">3.4.23.43</ecNumber>
    </recommendedName>
</protein>
<keyword evidence="4" id="KW-0997">Cell inner membrane</keyword>
<feature type="transmembrane region" description="Helical" evidence="10">
    <location>
        <begin position="6"/>
        <end position="28"/>
    </location>
</feature>
<evidence type="ECO:0000259" key="11">
    <source>
        <dbReference type="Pfam" id="PF01478"/>
    </source>
</evidence>
<comment type="similarity">
    <text evidence="2 8">Belongs to the peptidase A24 family.</text>
</comment>
<feature type="transmembrane region" description="Helical" evidence="10">
    <location>
        <begin position="180"/>
        <end position="198"/>
    </location>
</feature>
<evidence type="ECO:0000256" key="8">
    <source>
        <dbReference type="RuleBase" id="RU003793"/>
    </source>
</evidence>
<evidence type="ECO:0000256" key="3">
    <source>
        <dbReference type="ARBA" id="ARBA00022475"/>
    </source>
</evidence>
<dbReference type="InterPro" id="IPR014032">
    <property type="entry name" value="Peptidase_A24A_bac"/>
</dbReference>
<feature type="domain" description="Prepilin type IV endopeptidase peptidase" evidence="11">
    <location>
        <begin position="130"/>
        <end position="239"/>
    </location>
</feature>
<evidence type="ECO:0000256" key="2">
    <source>
        <dbReference type="ARBA" id="ARBA00005801"/>
    </source>
</evidence>
<evidence type="ECO:0000256" key="5">
    <source>
        <dbReference type="ARBA" id="ARBA00022692"/>
    </source>
</evidence>
<dbReference type="InterPro" id="IPR050882">
    <property type="entry name" value="Prepilin_peptidase/N-MTase"/>
</dbReference>
<feature type="transmembrane region" description="Helical" evidence="10">
    <location>
        <begin position="120"/>
        <end position="142"/>
    </location>
</feature>
<keyword evidence="9" id="KW-0511">Multifunctional enzyme</keyword>
<keyword evidence="9" id="KW-0645">Protease</keyword>
<organism evidence="13 14">
    <name type="scientific">Herbaspirillum rhizosphaerae</name>
    <dbReference type="NCBI Taxonomy" id="346179"/>
    <lineage>
        <taxon>Bacteria</taxon>
        <taxon>Pseudomonadati</taxon>
        <taxon>Pseudomonadota</taxon>
        <taxon>Betaproteobacteria</taxon>
        <taxon>Burkholderiales</taxon>
        <taxon>Oxalobacteraceae</taxon>
        <taxon>Herbaspirillum</taxon>
    </lineage>
</organism>
<accession>A0ABW8Z8P5</accession>
<keyword evidence="9" id="KW-0489">Methyltransferase</keyword>
<reference evidence="13 14" key="1">
    <citation type="journal article" date="2024" name="Chem. Sci.">
        <title>Discovery of megapolipeptins by genome mining of a Burkholderiales bacteria collection.</title>
        <authorList>
            <person name="Paulo B.S."/>
            <person name="Recchia M.J.J."/>
            <person name="Lee S."/>
            <person name="Fergusson C.H."/>
            <person name="Romanowski S.B."/>
            <person name="Hernandez A."/>
            <person name="Krull N."/>
            <person name="Liu D.Y."/>
            <person name="Cavanagh H."/>
            <person name="Bos A."/>
            <person name="Gray C.A."/>
            <person name="Murphy B.T."/>
            <person name="Linington R.G."/>
            <person name="Eustaquio A.S."/>
        </authorList>
    </citation>
    <scope>NUCLEOTIDE SEQUENCE [LARGE SCALE GENOMIC DNA]</scope>
    <source>
        <strain evidence="13 14">RL21-008-BIB-B</strain>
    </source>
</reference>
<keyword evidence="5 9" id="KW-0812">Transmembrane</keyword>
<dbReference type="Gene3D" id="1.20.120.1220">
    <property type="match status" value="1"/>
</dbReference>
<evidence type="ECO:0000313" key="14">
    <source>
        <dbReference type="Proteomes" id="UP001629214"/>
    </source>
</evidence>
<feature type="transmembrane region" description="Helical" evidence="10">
    <location>
        <begin position="154"/>
        <end position="173"/>
    </location>
</feature>
<feature type="domain" description="Prepilin peptidase A24 N-terminal" evidence="12">
    <location>
        <begin position="16"/>
        <end position="120"/>
    </location>
</feature>
<feature type="transmembrane region" description="Helical" evidence="10">
    <location>
        <begin position="255"/>
        <end position="275"/>
    </location>
</feature>
<feature type="transmembrane region" description="Helical" evidence="10">
    <location>
        <begin position="218"/>
        <end position="243"/>
    </location>
</feature>
<dbReference type="EMBL" id="JAQQFR010000007">
    <property type="protein sequence ID" value="MFL9879248.1"/>
    <property type="molecule type" value="Genomic_DNA"/>
</dbReference>